<evidence type="ECO:0000256" key="1">
    <source>
        <dbReference type="SAM" id="Phobius"/>
    </source>
</evidence>
<gene>
    <name evidence="2" type="ORF">GCM10023335_81780</name>
</gene>
<evidence type="ECO:0008006" key="4">
    <source>
        <dbReference type="Google" id="ProtNLM"/>
    </source>
</evidence>
<dbReference type="Proteomes" id="UP001501759">
    <property type="component" value="Unassembled WGS sequence"/>
</dbReference>
<dbReference type="EMBL" id="BAABKB010000045">
    <property type="protein sequence ID" value="GAA5035704.1"/>
    <property type="molecule type" value="Genomic_DNA"/>
</dbReference>
<sequence>MSVASGQYTRIGEAYRPGEGTNRLTAMVEQGRMVRCNRCGAEGKVWGPGPRFCGRCGLMVGLGGQPPQRPSKQSDVQVLAVIAVCLLVVILFAAFRSALEG</sequence>
<comment type="caution">
    <text evidence="2">The sequence shown here is derived from an EMBL/GenBank/DDBJ whole genome shotgun (WGS) entry which is preliminary data.</text>
</comment>
<name>A0ABP9JLF7_9ACTN</name>
<evidence type="ECO:0000313" key="3">
    <source>
        <dbReference type="Proteomes" id="UP001501759"/>
    </source>
</evidence>
<evidence type="ECO:0000313" key="2">
    <source>
        <dbReference type="EMBL" id="GAA5035704.1"/>
    </source>
</evidence>
<keyword evidence="3" id="KW-1185">Reference proteome</keyword>
<reference evidence="3" key="1">
    <citation type="journal article" date="2019" name="Int. J. Syst. Evol. Microbiol.">
        <title>The Global Catalogue of Microorganisms (GCM) 10K type strain sequencing project: providing services to taxonomists for standard genome sequencing and annotation.</title>
        <authorList>
            <consortium name="The Broad Institute Genomics Platform"/>
            <consortium name="The Broad Institute Genome Sequencing Center for Infectious Disease"/>
            <person name="Wu L."/>
            <person name="Ma J."/>
        </authorList>
    </citation>
    <scope>NUCLEOTIDE SEQUENCE [LARGE SCALE GENOMIC DNA]</scope>
    <source>
        <strain evidence="3">JCM 18409</strain>
    </source>
</reference>
<organism evidence="2 3">
    <name type="scientific">Streptomyces siamensis</name>
    <dbReference type="NCBI Taxonomy" id="1274986"/>
    <lineage>
        <taxon>Bacteria</taxon>
        <taxon>Bacillati</taxon>
        <taxon>Actinomycetota</taxon>
        <taxon>Actinomycetes</taxon>
        <taxon>Kitasatosporales</taxon>
        <taxon>Streptomycetaceae</taxon>
        <taxon>Streptomyces</taxon>
    </lineage>
</organism>
<proteinExistence type="predicted"/>
<keyword evidence="1" id="KW-0472">Membrane</keyword>
<feature type="transmembrane region" description="Helical" evidence="1">
    <location>
        <begin position="78"/>
        <end position="99"/>
    </location>
</feature>
<protein>
    <recommendedName>
        <fullName evidence="4">Zinc ribbon domain-containing protein</fullName>
    </recommendedName>
</protein>
<keyword evidence="1" id="KW-1133">Transmembrane helix</keyword>
<keyword evidence="1" id="KW-0812">Transmembrane</keyword>
<accession>A0ABP9JLF7</accession>